<accession>A0A7I4YB12</accession>
<protein>
    <submittedName>
        <fullName evidence="2">Uncharacterized protein</fullName>
    </submittedName>
</protein>
<evidence type="ECO:0000313" key="2">
    <source>
        <dbReference type="WBParaSite" id="HCON_00075170-00001"/>
    </source>
</evidence>
<reference evidence="2" key="1">
    <citation type="submission" date="2020-12" db="UniProtKB">
        <authorList>
            <consortium name="WormBaseParasite"/>
        </authorList>
    </citation>
    <scope>IDENTIFICATION</scope>
    <source>
        <strain evidence="2">MHco3</strain>
    </source>
</reference>
<name>A0A7I4YB12_HAECO</name>
<proteinExistence type="predicted"/>
<sequence length="123" mass="14574">MKIQRKERSEDLSIGEACNETIQKKILRHLVQTRTELRGSTRGVCGPTCVPGRARQTVRQNSQGFERLRRISMGPKFEVNCWLVSILRLSRISVKQTDRQTERFIYSKDIECRTLLYREKYRR</sequence>
<dbReference type="AlphaFoldDB" id="A0A7I4YB12"/>
<dbReference type="Proteomes" id="UP000025227">
    <property type="component" value="Unplaced"/>
</dbReference>
<evidence type="ECO:0000313" key="1">
    <source>
        <dbReference type="Proteomes" id="UP000025227"/>
    </source>
</evidence>
<organism evidence="1 2">
    <name type="scientific">Haemonchus contortus</name>
    <name type="common">Barber pole worm</name>
    <dbReference type="NCBI Taxonomy" id="6289"/>
    <lineage>
        <taxon>Eukaryota</taxon>
        <taxon>Metazoa</taxon>
        <taxon>Ecdysozoa</taxon>
        <taxon>Nematoda</taxon>
        <taxon>Chromadorea</taxon>
        <taxon>Rhabditida</taxon>
        <taxon>Rhabditina</taxon>
        <taxon>Rhabditomorpha</taxon>
        <taxon>Strongyloidea</taxon>
        <taxon>Trichostrongylidae</taxon>
        <taxon>Haemonchus</taxon>
    </lineage>
</organism>
<dbReference type="WBParaSite" id="HCON_00075170-00001">
    <property type="protein sequence ID" value="HCON_00075170-00001"/>
    <property type="gene ID" value="HCON_00075170"/>
</dbReference>
<keyword evidence="1" id="KW-1185">Reference proteome</keyword>